<evidence type="ECO:0000256" key="1">
    <source>
        <dbReference type="ARBA" id="ARBA00006484"/>
    </source>
</evidence>
<gene>
    <name evidence="3" type="primary">fabG_14</name>
    <name evidence="3" type="ORF">SDC9_16486</name>
</gene>
<dbReference type="EMBL" id="VSSQ01000054">
    <property type="protein sequence ID" value="MPL70725.1"/>
    <property type="molecule type" value="Genomic_DNA"/>
</dbReference>
<accession>A0A644TV09</accession>
<name>A0A644TV09_9ZZZZ</name>
<comment type="similarity">
    <text evidence="1">Belongs to the short-chain dehydrogenases/reductases (SDR) family.</text>
</comment>
<proteinExistence type="inferred from homology"/>
<dbReference type="PRINTS" id="PR00081">
    <property type="entry name" value="GDHRDH"/>
</dbReference>
<dbReference type="Pfam" id="PF13561">
    <property type="entry name" value="adh_short_C2"/>
    <property type="match status" value="1"/>
</dbReference>
<dbReference type="PRINTS" id="PR00080">
    <property type="entry name" value="SDRFAMILY"/>
</dbReference>
<dbReference type="GO" id="GO:0004316">
    <property type="term" value="F:3-oxoacyl-[acyl-carrier-protein] reductase (NADPH) activity"/>
    <property type="evidence" value="ECO:0007669"/>
    <property type="project" value="UniProtKB-EC"/>
</dbReference>
<organism evidence="3">
    <name type="scientific">bioreactor metagenome</name>
    <dbReference type="NCBI Taxonomy" id="1076179"/>
    <lineage>
        <taxon>unclassified sequences</taxon>
        <taxon>metagenomes</taxon>
        <taxon>ecological metagenomes</taxon>
    </lineage>
</organism>
<dbReference type="PANTHER" id="PTHR42760">
    <property type="entry name" value="SHORT-CHAIN DEHYDROGENASES/REDUCTASES FAMILY MEMBER"/>
    <property type="match status" value="1"/>
</dbReference>
<evidence type="ECO:0000313" key="3">
    <source>
        <dbReference type="EMBL" id="MPL70725.1"/>
    </source>
</evidence>
<dbReference type="SUPFAM" id="SSF51735">
    <property type="entry name" value="NAD(P)-binding Rossmann-fold domains"/>
    <property type="match status" value="1"/>
</dbReference>
<sequence length="260" mass="28490">MSESRILRGKKIVVVGGGGLLGARICGDLASNGATVMIADQSLERAEAVAKKIEVSEGKFVPVVDVSITDESSVDRMIARCHEMADGIDALVNTAYPRNPHYGRKFELVTYHDFCENVNLHLGGYFLISQKILQYFCVHGGGCLVNMSSVYGMVAPRFEVYQGTPMTMPVEYSAIKAGIINLTKYMAKYYAGKNIRVNCVSLGGLLDNQPESFLEAYRGFCLNKGMLNPDDVVGTIRFLLSDEARFMNGQNLVVDDGFTL</sequence>
<dbReference type="PANTHER" id="PTHR42760:SF133">
    <property type="entry name" value="3-OXOACYL-[ACYL-CARRIER-PROTEIN] REDUCTASE"/>
    <property type="match status" value="1"/>
</dbReference>
<evidence type="ECO:0000256" key="2">
    <source>
        <dbReference type="ARBA" id="ARBA00023002"/>
    </source>
</evidence>
<comment type="caution">
    <text evidence="3">The sequence shown here is derived from an EMBL/GenBank/DDBJ whole genome shotgun (WGS) entry which is preliminary data.</text>
</comment>
<dbReference type="NCBIfam" id="NF006619">
    <property type="entry name" value="PRK09186.1"/>
    <property type="match status" value="1"/>
</dbReference>
<reference evidence="3" key="1">
    <citation type="submission" date="2019-08" db="EMBL/GenBank/DDBJ databases">
        <authorList>
            <person name="Kucharzyk K."/>
            <person name="Murdoch R.W."/>
            <person name="Higgins S."/>
            <person name="Loffler F."/>
        </authorList>
    </citation>
    <scope>NUCLEOTIDE SEQUENCE</scope>
</reference>
<dbReference type="InterPro" id="IPR036291">
    <property type="entry name" value="NAD(P)-bd_dom_sf"/>
</dbReference>
<dbReference type="AlphaFoldDB" id="A0A644TV09"/>
<dbReference type="InterPro" id="IPR002347">
    <property type="entry name" value="SDR_fam"/>
</dbReference>
<dbReference type="Gene3D" id="3.40.50.720">
    <property type="entry name" value="NAD(P)-binding Rossmann-like Domain"/>
    <property type="match status" value="1"/>
</dbReference>
<keyword evidence="2 3" id="KW-0560">Oxidoreductase</keyword>
<dbReference type="EC" id="1.1.1.100" evidence="3"/>
<protein>
    <submittedName>
        <fullName evidence="3">3-oxoacyl-[acyl-carrier-protein] reductase FabG</fullName>
        <ecNumber evidence="3">1.1.1.100</ecNumber>
    </submittedName>
</protein>